<keyword evidence="2" id="KW-1003">Cell membrane</keyword>
<dbReference type="PANTHER" id="PTHR47089:SF1">
    <property type="entry name" value="GUANOSINE ABC TRANSPORTER PERMEASE PROTEIN NUPP"/>
    <property type="match status" value="1"/>
</dbReference>
<feature type="transmembrane region" description="Helical" evidence="6">
    <location>
        <begin position="135"/>
        <end position="158"/>
    </location>
</feature>
<dbReference type="PANTHER" id="PTHR47089">
    <property type="entry name" value="ABC TRANSPORTER, PERMEASE PROTEIN"/>
    <property type="match status" value="1"/>
</dbReference>
<evidence type="ECO:0000256" key="4">
    <source>
        <dbReference type="ARBA" id="ARBA00022989"/>
    </source>
</evidence>
<protein>
    <recommendedName>
        <fullName evidence="9">ABC transporter permease</fullName>
    </recommendedName>
</protein>
<gene>
    <name evidence="7" type="ORF">IMCC3135_01810</name>
</gene>
<evidence type="ECO:0000313" key="8">
    <source>
        <dbReference type="Proteomes" id="UP000250079"/>
    </source>
</evidence>
<dbReference type="Pfam" id="PF02653">
    <property type="entry name" value="BPD_transp_2"/>
    <property type="match status" value="1"/>
</dbReference>
<organism evidence="7 8">
    <name type="scientific">Granulosicoccus antarcticus IMCC3135</name>
    <dbReference type="NCBI Taxonomy" id="1192854"/>
    <lineage>
        <taxon>Bacteria</taxon>
        <taxon>Pseudomonadati</taxon>
        <taxon>Pseudomonadota</taxon>
        <taxon>Gammaproteobacteria</taxon>
        <taxon>Chromatiales</taxon>
        <taxon>Granulosicoccaceae</taxon>
        <taxon>Granulosicoccus</taxon>
    </lineage>
</organism>
<evidence type="ECO:0000256" key="6">
    <source>
        <dbReference type="SAM" id="Phobius"/>
    </source>
</evidence>
<dbReference type="KEGG" id="gai:IMCC3135_01810"/>
<dbReference type="InterPro" id="IPR001851">
    <property type="entry name" value="ABC_transp_permease"/>
</dbReference>
<evidence type="ECO:0000256" key="3">
    <source>
        <dbReference type="ARBA" id="ARBA00022692"/>
    </source>
</evidence>
<dbReference type="EMBL" id="CP018632">
    <property type="protein sequence ID" value="ASJ70481.1"/>
    <property type="molecule type" value="Genomic_DNA"/>
</dbReference>
<evidence type="ECO:0000256" key="2">
    <source>
        <dbReference type="ARBA" id="ARBA00022475"/>
    </source>
</evidence>
<feature type="transmembrane region" description="Helical" evidence="6">
    <location>
        <begin position="112"/>
        <end position="129"/>
    </location>
</feature>
<reference evidence="7 8" key="1">
    <citation type="submission" date="2016-12" db="EMBL/GenBank/DDBJ databases">
        <authorList>
            <person name="Song W.-J."/>
            <person name="Kurnit D.M."/>
        </authorList>
    </citation>
    <scope>NUCLEOTIDE SEQUENCE [LARGE SCALE GENOMIC DNA]</scope>
    <source>
        <strain evidence="7 8">IMCC3135</strain>
    </source>
</reference>
<feature type="transmembrane region" description="Helical" evidence="6">
    <location>
        <begin position="344"/>
        <end position="364"/>
    </location>
</feature>
<keyword evidence="3 6" id="KW-0812">Transmembrane</keyword>
<dbReference type="CDD" id="cd06580">
    <property type="entry name" value="TM_PBP1_transp_TpRbsC_like"/>
    <property type="match status" value="1"/>
</dbReference>
<evidence type="ECO:0000256" key="5">
    <source>
        <dbReference type="ARBA" id="ARBA00023136"/>
    </source>
</evidence>
<feature type="transmembrane region" description="Helical" evidence="6">
    <location>
        <begin position="300"/>
        <end position="324"/>
    </location>
</feature>
<feature type="transmembrane region" description="Helical" evidence="6">
    <location>
        <begin position="220"/>
        <end position="245"/>
    </location>
</feature>
<dbReference type="GO" id="GO:0022857">
    <property type="term" value="F:transmembrane transporter activity"/>
    <property type="evidence" value="ECO:0007669"/>
    <property type="project" value="InterPro"/>
</dbReference>
<feature type="transmembrane region" description="Helical" evidence="6">
    <location>
        <begin position="265"/>
        <end position="288"/>
    </location>
</feature>
<feature type="transmembrane region" description="Helical" evidence="6">
    <location>
        <begin position="167"/>
        <end position="185"/>
    </location>
</feature>
<evidence type="ECO:0000313" key="7">
    <source>
        <dbReference type="EMBL" id="ASJ70481.1"/>
    </source>
</evidence>
<evidence type="ECO:0000256" key="1">
    <source>
        <dbReference type="ARBA" id="ARBA00004429"/>
    </source>
</evidence>
<keyword evidence="5 6" id="KW-0472">Membrane</keyword>
<dbReference type="AlphaFoldDB" id="A0A2Z2NKE9"/>
<dbReference type="GO" id="GO:0005886">
    <property type="term" value="C:plasma membrane"/>
    <property type="evidence" value="ECO:0007669"/>
    <property type="project" value="UniProtKB-SubCell"/>
</dbReference>
<dbReference type="Proteomes" id="UP000250079">
    <property type="component" value="Chromosome"/>
</dbReference>
<feature type="transmembrane region" description="Helical" evidence="6">
    <location>
        <begin position="87"/>
        <end position="105"/>
    </location>
</feature>
<accession>A0A2Z2NKE9</accession>
<evidence type="ECO:0008006" key="9">
    <source>
        <dbReference type="Google" id="ProtNLM"/>
    </source>
</evidence>
<name>A0A2Z2NKE9_9GAMM</name>
<dbReference type="RefSeq" id="WP_236994727.1">
    <property type="nucleotide sequence ID" value="NZ_CP018632.1"/>
</dbReference>
<comment type="subcellular location">
    <subcellularLocation>
        <location evidence="1">Cell inner membrane</location>
        <topology evidence="1">Multi-pass membrane protein</topology>
    </subcellularLocation>
</comment>
<keyword evidence="4 6" id="KW-1133">Transmembrane helix</keyword>
<keyword evidence="8" id="KW-1185">Reference proteome</keyword>
<sequence length="370" mass="39036">MNWACECPVPLKNPQNHDQSLLMQLELRESTPWWLSLSAPIIAICLSLLLASLLIVWAGESVIEAFRTMAVGAFGSTFALTETLSRAIPLTLTGLAAAIAFRARFYNIGAEGQLYCGALAATLIGSGFLNLPSHLLIPLLFIAGAAAGGLALLLPWFLKTRLNVDEVVTTLLLNFIILLLVSFALEGPLRDPMSMGWPQAAPIIDAGVLPALVPRTRLHAGAFFALAAAVILWLLLRYSVFGFSIKSLGLNSHAAEHAGIPAKRTLLWVALLSGALAGCAGVSEVAGLKGYLTLDLSPGFGYTGIAVAMLANLHPLGVVLSAIFLAGVSVGADSMGRALGVPSYIADIMVASAVLSVLIGLMFTRYRIRH</sequence>
<feature type="transmembrane region" description="Helical" evidence="6">
    <location>
        <begin position="33"/>
        <end position="58"/>
    </location>
</feature>
<proteinExistence type="predicted"/>